<organism evidence="1 2">
    <name type="scientific">Coffea canephora</name>
    <name type="common">Robusta coffee</name>
    <dbReference type="NCBI Taxonomy" id="49390"/>
    <lineage>
        <taxon>Eukaryota</taxon>
        <taxon>Viridiplantae</taxon>
        <taxon>Streptophyta</taxon>
        <taxon>Embryophyta</taxon>
        <taxon>Tracheophyta</taxon>
        <taxon>Spermatophyta</taxon>
        <taxon>Magnoliopsida</taxon>
        <taxon>eudicotyledons</taxon>
        <taxon>Gunneridae</taxon>
        <taxon>Pentapetalae</taxon>
        <taxon>asterids</taxon>
        <taxon>lamiids</taxon>
        <taxon>Gentianales</taxon>
        <taxon>Rubiaceae</taxon>
        <taxon>Ixoroideae</taxon>
        <taxon>Gardenieae complex</taxon>
        <taxon>Bertiereae - Coffeeae clade</taxon>
        <taxon>Coffeeae</taxon>
        <taxon>Coffea</taxon>
    </lineage>
</organism>
<dbReference type="Gramene" id="CDP01165">
    <property type="protein sequence ID" value="CDP01165"/>
    <property type="gene ID" value="GSCOC_T00034703001"/>
</dbReference>
<accession>A0A068TXY2</accession>
<evidence type="ECO:0000313" key="2">
    <source>
        <dbReference type="Proteomes" id="UP000295252"/>
    </source>
</evidence>
<sequence length="59" mass="6533">MAFRGFSSALQGGDTRCVPIIHGGCWRIQCSKSLMPRFEVVGYDFHAGKSFEHNVKDSA</sequence>
<name>A0A068TXY2_COFCA</name>
<dbReference type="EMBL" id="HG739090">
    <property type="protein sequence ID" value="CDP01165.1"/>
    <property type="molecule type" value="Genomic_DNA"/>
</dbReference>
<dbReference type="Proteomes" id="UP000295252">
    <property type="component" value="Chromosome II"/>
</dbReference>
<reference evidence="2" key="1">
    <citation type="journal article" date="2014" name="Science">
        <title>The coffee genome provides insight into the convergent evolution of caffeine biosynthesis.</title>
        <authorList>
            <person name="Denoeud F."/>
            <person name="Carretero-Paulet L."/>
            <person name="Dereeper A."/>
            <person name="Droc G."/>
            <person name="Guyot R."/>
            <person name="Pietrella M."/>
            <person name="Zheng C."/>
            <person name="Alberti A."/>
            <person name="Anthony F."/>
            <person name="Aprea G."/>
            <person name="Aury J.M."/>
            <person name="Bento P."/>
            <person name="Bernard M."/>
            <person name="Bocs S."/>
            <person name="Campa C."/>
            <person name="Cenci A."/>
            <person name="Combes M.C."/>
            <person name="Crouzillat D."/>
            <person name="Da Silva C."/>
            <person name="Daddiego L."/>
            <person name="De Bellis F."/>
            <person name="Dussert S."/>
            <person name="Garsmeur O."/>
            <person name="Gayraud T."/>
            <person name="Guignon V."/>
            <person name="Jahn K."/>
            <person name="Jamilloux V."/>
            <person name="Joet T."/>
            <person name="Labadie K."/>
            <person name="Lan T."/>
            <person name="Leclercq J."/>
            <person name="Lepelley M."/>
            <person name="Leroy T."/>
            <person name="Li L.T."/>
            <person name="Librado P."/>
            <person name="Lopez L."/>
            <person name="Munoz A."/>
            <person name="Noel B."/>
            <person name="Pallavicini A."/>
            <person name="Perrotta G."/>
            <person name="Poncet V."/>
            <person name="Pot D."/>
            <person name="Priyono X."/>
            <person name="Rigoreau M."/>
            <person name="Rouard M."/>
            <person name="Rozas J."/>
            <person name="Tranchant-Dubreuil C."/>
            <person name="VanBuren R."/>
            <person name="Zhang Q."/>
            <person name="Andrade A.C."/>
            <person name="Argout X."/>
            <person name="Bertrand B."/>
            <person name="de Kochko A."/>
            <person name="Graziosi G."/>
            <person name="Henry R.J."/>
            <person name="Jayarama X."/>
            <person name="Ming R."/>
            <person name="Nagai C."/>
            <person name="Rounsley S."/>
            <person name="Sankoff D."/>
            <person name="Giuliano G."/>
            <person name="Albert V.A."/>
            <person name="Wincker P."/>
            <person name="Lashermes P."/>
        </authorList>
    </citation>
    <scope>NUCLEOTIDE SEQUENCE [LARGE SCALE GENOMIC DNA]</scope>
    <source>
        <strain evidence="2">cv. DH200-94</strain>
    </source>
</reference>
<evidence type="ECO:0000313" key="1">
    <source>
        <dbReference type="EMBL" id="CDP01165.1"/>
    </source>
</evidence>
<protein>
    <submittedName>
        <fullName evidence="1">Uncharacterized protein</fullName>
    </submittedName>
</protein>
<dbReference type="AlphaFoldDB" id="A0A068TXY2"/>
<gene>
    <name evidence="1" type="ORF">GSCOC_T00034703001</name>
</gene>
<proteinExistence type="predicted"/>
<keyword evidence="2" id="KW-1185">Reference proteome</keyword>
<dbReference type="InParanoid" id="A0A068TXY2"/>